<sequence>MVTVFPLFHPNKHSVITPANMPASPLPDTSALEAGIIQDEQPSRLSRVQDNVRNLLRTSVFGSVASSPTTPARPVTGRNQPGAFYPIVIPTSRPAQTQPSSFSSVSTPTHYTSSPLEIPPPAATYQTTGQANRSTHYQSTLFDGRAVAALNHPDLSDLFVESLSQQKARQQQRSGSGSRRSQKQSHRGRWTAKKAACSRVLLCVLAALLLGALVATYISIATTATGITTTFHVLFVLGIIFAVILFAHTALRLCIGTRKRCATSRPTLDLVSRSDISGHAFRRHRHGHSHSHFRGNPSSSIRNAVATESGHIESRPCINIPGRVRNTSGRHFIPPAPIQVHTLSSSSDLHEDDILPPTHLPTVPAPSNQLADKNIVAPPPPPPAYGHYRTSVRADPDLLHWAPSPTGLRPDAGIEENRLPSPTYAEAIGEGGWMSRGPPSYRTREIPPRAAGGTEGSIEVVREEMVEMGRAI</sequence>
<feature type="region of interest" description="Disordered" evidence="1">
    <location>
        <begin position="92"/>
        <end position="131"/>
    </location>
</feature>
<feature type="region of interest" description="Disordered" evidence="1">
    <location>
        <begin position="169"/>
        <end position="190"/>
    </location>
</feature>
<proteinExistence type="predicted"/>
<feature type="transmembrane region" description="Helical" evidence="2">
    <location>
        <begin position="232"/>
        <end position="255"/>
    </location>
</feature>
<name>A0A0F4GNX5_9PEZI</name>
<comment type="caution">
    <text evidence="3">The sequence shown here is derived from an EMBL/GenBank/DDBJ whole genome shotgun (WGS) entry which is preliminary data.</text>
</comment>
<feature type="compositionally biased region" description="Basic residues" evidence="1">
    <location>
        <begin position="180"/>
        <end position="190"/>
    </location>
</feature>
<keyword evidence="2" id="KW-1133">Transmembrane helix</keyword>
<evidence type="ECO:0000313" key="3">
    <source>
        <dbReference type="EMBL" id="KJX99124.1"/>
    </source>
</evidence>
<protein>
    <submittedName>
        <fullName evidence="3">Uncharacterized protein</fullName>
    </submittedName>
</protein>
<keyword evidence="4" id="KW-1185">Reference proteome</keyword>
<dbReference type="AlphaFoldDB" id="A0A0F4GNX5"/>
<dbReference type="Proteomes" id="UP000033647">
    <property type="component" value="Unassembled WGS sequence"/>
</dbReference>
<evidence type="ECO:0000256" key="2">
    <source>
        <dbReference type="SAM" id="Phobius"/>
    </source>
</evidence>
<dbReference type="EMBL" id="LAFY01000364">
    <property type="protein sequence ID" value="KJX99124.1"/>
    <property type="molecule type" value="Genomic_DNA"/>
</dbReference>
<keyword evidence="2" id="KW-0812">Transmembrane</keyword>
<feature type="transmembrane region" description="Helical" evidence="2">
    <location>
        <begin position="200"/>
        <end position="220"/>
    </location>
</feature>
<accession>A0A0F4GNX5</accession>
<feature type="compositionally biased region" description="Polar residues" evidence="1">
    <location>
        <begin position="93"/>
        <end position="115"/>
    </location>
</feature>
<evidence type="ECO:0000313" key="4">
    <source>
        <dbReference type="Proteomes" id="UP000033647"/>
    </source>
</evidence>
<organism evidence="3 4">
    <name type="scientific">Zymoseptoria brevis</name>
    <dbReference type="NCBI Taxonomy" id="1047168"/>
    <lineage>
        <taxon>Eukaryota</taxon>
        <taxon>Fungi</taxon>
        <taxon>Dikarya</taxon>
        <taxon>Ascomycota</taxon>
        <taxon>Pezizomycotina</taxon>
        <taxon>Dothideomycetes</taxon>
        <taxon>Dothideomycetidae</taxon>
        <taxon>Mycosphaerellales</taxon>
        <taxon>Mycosphaerellaceae</taxon>
        <taxon>Zymoseptoria</taxon>
    </lineage>
</organism>
<keyword evidence="2" id="KW-0472">Membrane</keyword>
<gene>
    <name evidence="3" type="ORF">TI39_contig372g00014</name>
</gene>
<feature type="compositionally biased region" description="Low complexity" evidence="1">
    <location>
        <begin position="169"/>
        <end position="179"/>
    </location>
</feature>
<dbReference type="OrthoDB" id="5417811at2759"/>
<evidence type="ECO:0000256" key="1">
    <source>
        <dbReference type="SAM" id="MobiDB-lite"/>
    </source>
</evidence>
<reference evidence="3 4" key="1">
    <citation type="submission" date="2015-03" db="EMBL/GenBank/DDBJ databases">
        <title>RNA-seq based gene annotation and comparative genomics of four Zymoseptoria species reveal species-specific pathogenicity related genes and transposable element activity.</title>
        <authorList>
            <person name="Grandaubert J."/>
            <person name="Bhattacharyya A."/>
            <person name="Stukenbrock E.H."/>
        </authorList>
    </citation>
    <scope>NUCLEOTIDE SEQUENCE [LARGE SCALE GENOMIC DNA]</scope>
    <source>
        <strain evidence="3 4">Zb18110</strain>
    </source>
</reference>